<dbReference type="Pfam" id="PF02026">
    <property type="entry name" value="RyR"/>
    <property type="match status" value="1"/>
</dbReference>
<keyword evidence="3" id="KW-1185">Reference proteome</keyword>
<dbReference type="RefSeq" id="WP_225262294.1">
    <property type="nucleotide sequence ID" value="NZ_BMNH01000002.1"/>
</dbReference>
<organism evidence="2 3">
    <name type="scientific">Nonomuraea cavernae</name>
    <dbReference type="NCBI Taxonomy" id="2045107"/>
    <lineage>
        <taxon>Bacteria</taxon>
        <taxon>Bacillati</taxon>
        <taxon>Actinomycetota</taxon>
        <taxon>Actinomycetes</taxon>
        <taxon>Streptosporangiales</taxon>
        <taxon>Streptosporangiaceae</taxon>
        <taxon>Nonomuraea</taxon>
    </lineage>
</organism>
<name>A0A917YPP0_9ACTN</name>
<dbReference type="Proteomes" id="UP000646523">
    <property type="component" value="Unassembled WGS sequence"/>
</dbReference>
<proteinExistence type="predicted"/>
<dbReference type="EMBL" id="BMNH01000002">
    <property type="protein sequence ID" value="GGO63147.1"/>
    <property type="molecule type" value="Genomic_DNA"/>
</dbReference>
<protein>
    <recommendedName>
        <fullName evidence="1">Ryanodine receptor Ryr domain-containing protein</fullName>
    </recommendedName>
</protein>
<evidence type="ECO:0000313" key="2">
    <source>
        <dbReference type="EMBL" id="GGO63147.1"/>
    </source>
</evidence>
<dbReference type="AlphaFoldDB" id="A0A917YPP0"/>
<dbReference type="Gene3D" id="6.20.350.10">
    <property type="match status" value="1"/>
</dbReference>
<accession>A0A917YPP0</accession>
<sequence length="197" mass="21384">MAALTIPAALTVRVGPHETTLATFDLPLRAEATDDPGVTNLILDVPEFRSLLAASLREAATEVEKIPDDTPAPPKDPSMKVYVTTIARVCHEANRVLQIAQGDPAPSPHWADAPDWQRESAIKGVEAALSGATPQELHESWCEVKRADGWMYGPVKDEAAKTHPCLVPYSNLPEAERVKDHLFYAIVCAFPAARTEA</sequence>
<feature type="domain" description="Ryanodine receptor Ryr" evidence="1">
    <location>
        <begin position="135"/>
        <end position="180"/>
    </location>
</feature>
<evidence type="ECO:0000259" key="1">
    <source>
        <dbReference type="Pfam" id="PF02026"/>
    </source>
</evidence>
<reference evidence="2" key="1">
    <citation type="journal article" date="2014" name="Int. J. Syst. Evol. Microbiol.">
        <title>Complete genome sequence of Corynebacterium casei LMG S-19264T (=DSM 44701T), isolated from a smear-ripened cheese.</title>
        <authorList>
            <consortium name="US DOE Joint Genome Institute (JGI-PGF)"/>
            <person name="Walter F."/>
            <person name="Albersmeier A."/>
            <person name="Kalinowski J."/>
            <person name="Ruckert C."/>
        </authorList>
    </citation>
    <scope>NUCLEOTIDE SEQUENCE</scope>
    <source>
        <strain evidence="2">CGMCC 4.7368</strain>
    </source>
</reference>
<comment type="caution">
    <text evidence="2">The sequence shown here is derived from an EMBL/GenBank/DDBJ whole genome shotgun (WGS) entry which is preliminary data.</text>
</comment>
<evidence type="ECO:0000313" key="3">
    <source>
        <dbReference type="Proteomes" id="UP000646523"/>
    </source>
</evidence>
<reference evidence="2" key="2">
    <citation type="submission" date="2020-09" db="EMBL/GenBank/DDBJ databases">
        <authorList>
            <person name="Sun Q."/>
            <person name="Zhou Y."/>
        </authorList>
    </citation>
    <scope>NUCLEOTIDE SEQUENCE</scope>
    <source>
        <strain evidence="2">CGMCC 4.7368</strain>
    </source>
</reference>
<gene>
    <name evidence="2" type="ORF">GCM10012289_09400</name>
</gene>
<dbReference type="InterPro" id="IPR003032">
    <property type="entry name" value="Ryanodine_rcpt"/>
</dbReference>